<keyword evidence="12" id="KW-0963">Cytoplasm</keyword>
<evidence type="ECO:0000259" key="16">
    <source>
        <dbReference type="PROSITE" id="PS50059"/>
    </source>
</evidence>
<dbReference type="SUPFAM" id="SSF109998">
    <property type="entry name" value="Triger factor/SurA peptide-binding domain-like"/>
    <property type="match status" value="1"/>
</dbReference>
<evidence type="ECO:0000256" key="14">
    <source>
        <dbReference type="RuleBase" id="RU003914"/>
    </source>
</evidence>
<keyword evidence="15" id="KW-0175">Coiled coil</keyword>
<evidence type="ECO:0000256" key="6">
    <source>
        <dbReference type="ARBA" id="ARBA00023110"/>
    </source>
</evidence>
<dbReference type="GO" id="GO:0051083">
    <property type="term" value="P:'de novo' cotranslational protein folding"/>
    <property type="evidence" value="ECO:0007669"/>
    <property type="project" value="TreeGrafter"/>
</dbReference>
<evidence type="ECO:0000256" key="1">
    <source>
        <dbReference type="ARBA" id="ARBA00000971"/>
    </source>
</evidence>
<dbReference type="STRING" id="1218492.JG30_09170"/>
<name>A0A0F4LUA8_9LACO</name>
<evidence type="ECO:0000256" key="9">
    <source>
        <dbReference type="ARBA" id="ARBA00023306"/>
    </source>
</evidence>
<keyword evidence="7 12" id="KW-0143">Chaperone</keyword>
<dbReference type="GO" id="GO:0043022">
    <property type="term" value="F:ribosome binding"/>
    <property type="evidence" value="ECO:0007669"/>
    <property type="project" value="TreeGrafter"/>
</dbReference>
<keyword evidence="5 12" id="KW-0132">Cell division</keyword>
<dbReference type="FunFam" id="3.10.50.40:FF:000001">
    <property type="entry name" value="Trigger factor"/>
    <property type="match status" value="1"/>
</dbReference>
<dbReference type="Pfam" id="PF05698">
    <property type="entry name" value="Trigger_C"/>
    <property type="match status" value="1"/>
</dbReference>
<accession>A0A0F4LUA8</accession>
<dbReference type="Pfam" id="PF00254">
    <property type="entry name" value="FKBP_C"/>
    <property type="match status" value="1"/>
</dbReference>
<keyword evidence="8 12" id="KW-0413">Isomerase</keyword>
<dbReference type="PATRIC" id="fig|1218492.5.peg.1056"/>
<dbReference type="GO" id="GO:0043335">
    <property type="term" value="P:protein unfolding"/>
    <property type="evidence" value="ECO:0007669"/>
    <property type="project" value="TreeGrafter"/>
</dbReference>
<dbReference type="InterPro" id="IPR037041">
    <property type="entry name" value="Trigger_fac_C_sf"/>
</dbReference>
<evidence type="ECO:0000256" key="15">
    <source>
        <dbReference type="SAM" id="Coils"/>
    </source>
</evidence>
<feature type="coiled-coil region" evidence="15">
    <location>
        <begin position="257"/>
        <end position="284"/>
    </location>
</feature>
<keyword evidence="18" id="KW-1185">Reference proteome</keyword>
<comment type="domain">
    <text evidence="12">Consists of 3 domains; the N-terminus binds the ribosome, the middle domain has PPIase activity, while the C-terminus has intrinsic chaperone activity on its own.</text>
</comment>
<dbReference type="Gene3D" id="3.30.70.1050">
    <property type="entry name" value="Trigger factor ribosome-binding domain"/>
    <property type="match status" value="1"/>
</dbReference>
<dbReference type="HAMAP" id="MF_00303">
    <property type="entry name" value="Trigger_factor_Tig"/>
    <property type="match status" value="1"/>
</dbReference>
<dbReference type="Pfam" id="PF05697">
    <property type="entry name" value="Trigger_N"/>
    <property type="match status" value="1"/>
</dbReference>
<comment type="function">
    <text evidence="10 12">Involved in protein export. Acts as a chaperone by maintaining the newly synthesized protein in an open conformation. Functions as a peptidyl-prolyl cis-trans isomerase.</text>
</comment>
<organism evidence="17 18">
    <name type="scientific">Bombilactobacillus mellifer</name>
    <dbReference type="NCBI Taxonomy" id="1218492"/>
    <lineage>
        <taxon>Bacteria</taxon>
        <taxon>Bacillati</taxon>
        <taxon>Bacillota</taxon>
        <taxon>Bacilli</taxon>
        <taxon>Lactobacillales</taxon>
        <taxon>Lactobacillaceae</taxon>
        <taxon>Bombilactobacillus</taxon>
    </lineage>
</organism>
<proteinExistence type="inferred from homology"/>
<sequence>MASQAKWSKEKDQDGELVFEIDQDTIKQGLDTAFKKVRKNLNVPGFRKGKVPRQMFDQVYGEEALYQDALNAILPTAYATAVEEAQIKPVGQPTVSIESMEKDQPWSIKATVPVEPEVKLGEYKNLEVKKQNTEVTSKDVQDELERLQKQQAELVLKEDGAAQEGDTVVIDYKGTVDGQAFDGGSADNYSLELGSKTFIPGFEDQLIGHQSGDEVDVEVTFPKDYQAKELAGKKAHFATKIHEIKTKELPKLDDDFAKDVDEDVDSLDELKQKIQDRLQTERKQAADDAIETEAVQKAVDNATFEKIPQAMLDTDVQNQVEQYLGNMQRQGINPKMYYQITNTTEADLRKQFMDGSQNRVKTSLLLEAVVQAEDIKVTAEERDAEVKDLANDYQMDEKAVRNALDDSMLDHDIGIKKAIDLIKESAVQK</sequence>
<dbReference type="PANTHER" id="PTHR30560">
    <property type="entry name" value="TRIGGER FACTOR CHAPERONE AND PEPTIDYL-PROLYL CIS/TRANS ISOMERASE"/>
    <property type="match status" value="1"/>
</dbReference>
<feature type="coiled-coil region" evidence="15">
    <location>
        <begin position="123"/>
        <end position="157"/>
    </location>
</feature>
<dbReference type="HOGENOM" id="CLU_033058_3_2_9"/>
<comment type="subcellular location">
    <subcellularLocation>
        <location evidence="12">Cytoplasm</location>
    </subcellularLocation>
    <text evidence="12">About half TF is bound to the ribosome near the polypeptide exit tunnel while the other half is free in the cytoplasm.</text>
</comment>
<evidence type="ECO:0000256" key="7">
    <source>
        <dbReference type="ARBA" id="ARBA00023186"/>
    </source>
</evidence>
<dbReference type="GO" id="GO:0003755">
    <property type="term" value="F:peptidyl-prolyl cis-trans isomerase activity"/>
    <property type="evidence" value="ECO:0007669"/>
    <property type="project" value="UniProtKB-UniRule"/>
</dbReference>
<comment type="catalytic activity">
    <reaction evidence="1 12 13">
        <text>[protein]-peptidylproline (omega=180) = [protein]-peptidylproline (omega=0)</text>
        <dbReference type="Rhea" id="RHEA:16237"/>
        <dbReference type="Rhea" id="RHEA-COMP:10747"/>
        <dbReference type="Rhea" id="RHEA-COMP:10748"/>
        <dbReference type="ChEBI" id="CHEBI:83833"/>
        <dbReference type="ChEBI" id="CHEBI:83834"/>
        <dbReference type="EC" id="5.2.1.8"/>
    </reaction>
</comment>
<gene>
    <name evidence="12 17" type="primary">tig</name>
    <name evidence="17" type="ORF">JG30_09170</name>
</gene>
<evidence type="ECO:0000256" key="8">
    <source>
        <dbReference type="ARBA" id="ARBA00023235"/>
    </source>
</evidence>
<dbReference type="Proteomes" id="UP000033558">
    <property type="component" value="Unassembled WGS sequence"/>
</dbReference>
<reference evidence="17 18" key="1">
    <citation type="submission" date="2015-01" db="EMBL/GenBank/DDBJ databases">
        <title>Comparative genomics of the lactic acid bacteria isolated from the honey bee gut.</title>
        <authorList>
            <person name="Ellegaard K.M."/>
            <person name="Tamarit D."/>
            <person name="Javelind E."/>
            <person name="Olofsson T."/>
            <person name="Andersson S.G."/>
            <person name="Vasquez A."/>
        </authorList>
    </citation>
    <scope>NUCLEOTIDE SEQUENCE [LARGE SCALE GENOMIC DNA]</scope>
    <source>
        <strain evidence="17 18">Bin4</strain>
    </source>
</reference>
<evidence type="ECO:0000256" key="13">
    <source>
        <dbReference type="PROSITE-ProRule" id="PRU00277"/>
    </source>
</evidence>
<evidence type="ECO:0000256" key="11">
    <source>
        <dbReference type="ARBA" id="ARBA00029986"/>
    </source>
</evidence>
<evidence type="ECO:0000256" key="5">
    <source>
        <dbReference type="ARBA" id="ARBA00022618"/>
    </source>
</evidence>
<dbReference type="InterPro" id="IPR008880">
    <property type="entry name" value="Trigger_fac_C"/>
</dbReference>
<dbReference type="InterPro" id="IPR027304">
    <property type="entry name" value="Trigger_fact/SurA_dom_sf"/>
</dbReference>
<evidence type="ECO:0000313" key="17">
    <source>
        <dbReference type="EMBL" id="KJY61864.1"/>
    </source>
</evidence>
<feature type="domain" description="PPIase FKBP-type" evidence="16">
    <location>
        <begin position="165"/>
        <end position="250"/>
    </location>
</feature>
<evidence type="ECO:0000313" key="18">
    <source>
        <dbReference type="Proteomes" id="UP000033558"/>
    </source>
</evidence>
<dbReference type="EMBL" id="JXJQ01000008">
    <property type="protein sequence ID" value="KJY61864.1"/>
    <property type="molecule type" value="Genomic_DNA"/>
</dbReference>
<dbReference type="PANTHER" id="PTHR30560:SF3">
    <property type="entry name" value="TRIGGER FACTOR-LIKE PROTEIN TIG, CHLOROPLASTIC"/>
    <property type="match status" value="1"/>
</dbReference>
<evidence type="ECO:0000256" key="4">
    <source>
        <dbReference type="ARBA" id="ARBA00016902"/>
    </source>
</evidence>
<dbReference type="EC" id="5.2.1.8" evidence="3 12"/>
<evidence type="ECO:0000256" key="2">
    <source>
        <dbReference type="ARBA" id="ARBA00005464"/>
    </source>
</evidence>
<dbReference type="InterPro" id="IPR046357">
    <property type="entry name" value="PPIase_dom_sf"/>
</dbReference>
<dbReference type="GO" id="GO:0005737">
    <property type="term" value="C:cytoplasm"/>
    <property type="evidence" value="ECO:0007669"/>
    <property type="project" value="UniProtKB-SubCell"/>
</dbReference>
<dbReference type="InterPro" id="IPR005215">
    <property type="entry name" value="Trig_fac"/>
</dbReference>
<evidence type="ECO:0000256" key="3">
    <source>
        <dbReference type="ARBA" id="ARBA00013194"/>
    </source>
</evidence>
<protein>
    <recommendedName>
        <fullName evidence="4 12">Trigger factor</fullName>
        <shortName evidence="12">TF</shortName>
        <ecNumber evidence="3 12">5.2.1.8</ecNumber>
    </recommendedName>
    <alternativeName>
        <fullName evidence="11 12">PPIase</fullName>
    </alternativeName>
</protein>
<evidence type="ECO:0000256" key="12">
    <source>
        <dbReference type="HAMAP-Rule" id="MF_00303"/>
    </source>
</evidence>
<dbReference type="InterPro" id="IPR036611">
    <property type="entry name" value="Trigger_fac_ribosome-bd_sf"/>
</dbReference>
<dbReference type="SUPFAM" id="SSF54534">
    <property type="entry name" value="FKBP-like"/>
    <property type="match status" value="1"/>
</dbReference>
<dbReference type="InterPro" id="IPR008881">
    <property type="entry name" value="Trigger_fac_ribosome-bd_bac"/>
</dbReference>
<dbReference type="PIRSF" id="PIRSF003095">
    <property type="entry name" value="Trigger_factor"/>
    <property type="match status" value="1"/>
</dbReference>
<dbReference type="AlphaFoldDB" id="A0A0F4LUA8"/>
<dbReference type="PROSITE" id="PS50059">
    <property type="entry name" value="FKBP_PPIASE"/>
    <property type="match status" value="1"/>
</dbReference>
<comment type="caution">
    <text evidence="17">The sequence shown here is derived from an EMBL/GenBank/DDBJ whole genome shotgun (WGS) entry which is preliminary data.</text>
</comment>
<evidence type="ECO:0000256" key="10">
    <source>
        <dbReference type="ARBA" id="ARBA00024849"/>
    </source>
</evidence>
<dbReference type="GO" id="GO:0051301">
    <property type="term" value="P:cell division"/>
    <property type="evidence" value="ECO:0007669"/>
    <property type="project" value="UniProtKB-KW"/>
</dbReference>
<dbReference type="Gene3D" id="1.10.3120.10">
    <property type="entry name" value="Trigger factor, C-terminal domain"/>
    <property type="match status" value="1"/>
</dbReference>
<comment type="similarity">
    <text evidence="2 12 14">Belongs to the FKBP-type PPIase family. Tig subfamily.</text>
</comment>
<dbReference type="OrthoDB" id="9767721at2"/>
<dbReference type="GO" id="GO:0015031">
    <property type="term" value="P:protein transport"/>
    <property type="evidence" value="ECO:0007669"/>
    <property type="project" value="UniProtKB-UniRule"/>
</dbReference>
<keyword evidence="6 12" id="KW-0697">Rotamase</keyword>
<dbReference type="InterPro" id="IPR001179">
    <property type="entry name" value="PPIase_FKBP_dom"/>
</dbReference>
<dbReference type="GO" id="GO:0044183">
    <property type="term" value="F:protein folding chaperone"/>
    <property type="evidence" value="ECO:0007669"/>
    <property type="project" value="TreeGrafter"/>
</dbReference>
<dbReference type="RefSeq" id="WP_046316584.1">
    <property type="nucleotide sequence ID" value="NZ_JAMBJK010000001.1"/>
</dbReference>
<dbReference type="Gene3D" id="3.10.50.40">
    <property type="match status" value="1"/>
</dbReference>
<keyword evidence="9 12" id="KW-0131">Cell cycle</keyword>
<dbReference type="NCBIfam" id="TIGR00115">
    <property type="entry name" value="tig"/>
    <property type="match status" value="1"/>
</dbReference>
<dbReference type="SUPFAM" id="SSF102735">
    <property type="entry name" value="Trigger factor ribosome-binding domain"/>
    <property type="match status" value="1"/>
</dbReference>